<sequence>MKKFVLLGLISLLMLGACNATPPTDPPTIHELTVVPDNVQKNIVSNDRIQLLHEKDAPYYLVYYSKGNVLASITAEGNRLIIQLEEGSEQRKEAQPYVFKVTVKNPELDTIDLRINGQSTPIDRMTIM</sequence>
<proteinExistence type="predicted"/>
<dbReference type="RefSeq" id="WP_112118567.1">
    <property type="nucleotide sequence ID" value="NZ_DALZYU010000003.1"/>
</dbReference>
<keyword evidence="1" id="KW-0732">Signal</keyword>
<evidence type="ECO:0000313" key="3">
    <source>
        <dbReference type="Proteomes" id="UP000251431"/>
    </source>
</evidence>
<dbReference type="AlphaFoldDB" id="A0A2X1A393"/>
<name>A0A2X1A393_9BACI</name>
<dbReference type="PROSITE" id="PS51257">
    <property type="entry name" value="PROKAR_LIPOPROTEIN"/>
    <property type="match status" value="1"/>
</dbReference>
<protein>
    <recommendedName>
        <fullName evidence="4">Lipoprotein</fullName>
    </recommendedName>
</protein>
<reference evidence="2 3" key="1">
    <citation type="submission" date="2018-06" db="EMBL/GenBank/DDBJ databases">
        <authorList>
            <consortium name="Pathogen Informatics"/>
            <person name="Doyle S."/>
        </authorList>
    </citation>
    <scope>NUCLEOTIDE SEQUENCE [LARGE SCALE GENOMIC DNA]</scope>
    <source>
        <strain evidence="2 3">NCTC7582</strain>
    </source>
</reference>
<organism evidence="2 3">
    <name type="scientific">Lysinibacillus capsici</name>
    <dbReference type="NCBI Taxonomy" id="2115968"/>
    <lineage>
        <taxon>Bacteria</taxon>
        <taxon>Bacillati</taxon>
        <taxon>Bacillota</taxon>
        <taxon>Bacilli</taxon>
        <taxon>Bacillales</taxon>
        <taxon>Bacillaceae</taxon>
        <taxon>Lysinibacillus</taxon>
    </lineage>
</organism>
<evidence type="ECO:0000256" key="1">
    <source>
        <dbReference type="SAM" id="SignalP"/>
    </source>
</evidence>
<feature type="signal peptide" evidence="1">
    <location>
        <begin position="1"/>
        <end position="20"/>
    </location>
</feature>
<evidence type="ECO:0008006" key="4">
    <source>
        <dbReference type="Google" id="ProtNLM"/>
    </source>
</evidence>
<accession>A0A2X1A393</accession>
<evidence type="ECO:0000313" key="2">
    <source>
        <dbReference type="EMBL" id="SPU38739.1"/>
    </source>
</evidence>
<dbReference type="EMBL" id="UAQE01000004">
    <property type="protein sequence ID" value="SPU38739.1"/>
    <property type="molecule type" value="Genomic_DNA"/>
</dbReference>
<feature type="chain" id="PRO_5015984862" description="Lipoprotein" evidence="1">
    <location>
        <begin position="21"/>
        <end position="128"/>
    </location>
</feature>
<dbReference type="Proteomes" id="UP000251431">
    <property type="component" value="Unassembled WGS sequence"/>
</dbReference>
<gene>
    <name evidence="2" type="ORF">NCTC7582_04705</name>
</gene>